<dbReference type="InterPro" id="IPR028976">
    <property type="entry name" value="CheC-like_sf"/>
</dbReference>
<accession>A0ABS9H4F6</accession>
<keyword evidence="4" id="KW-1185">Reference proteome</keyword>
<evidence type="ECO:0000313" key="4">
    <source>
        <dbReference type="Proteomes" id="UP001649381"/>
    </source>
</evidence>
<evidence type="ECO:0000313" key="3">
    <source>
        <dbReference type="EMBL" id="MCF6138976.1"/>
    </source>
</evidence>
<gene>
    <name evidence="3" type="ORF">L2716_14650</name>
</gene>
<dbReference type="InterPro" id="IPR038756">
    <property type="entry name" value="CheX-like"/>
</dbReference>
<dbReference type="Gene3D" id="3.40.1550.10">
    <property type="entry name" value="CheC-like"/>
    <property type="match status" value="1"/>
</dbReference>
<evidence type="ECO:0000256" key="1">
    <source>
        <dbReference type="ARBA" id="ARBA00022500"/>
    </source>
</evidence>
<reference evidence="3 4" key="1">
    <citation type="submission" date="2022-01" db="EMBL/GenBank/DDBJ databases">
        <title>Alkalihalobacillus sp. EGI L200015, a novel bacterium isolated from a salt lake sediment.</title>
        <authorList>
            <person name="Gao L."/>
            <person name="Fang B.-Z."/>
            <person name="Li W.-J."/>
        </authorList>
    </citation>
    <scope>NUCLEOTIDE SEQUENCE [LARGE SCALE GENOMIC DNA]</scope>
    <source>
        <strain evidence="3 4">KCTC 12718</strain>
    </source>
</reference>
<feature type="domain" description="CheC-like protein" evidence="2">
    <location>
        <begin position="82"/>
        <end position="111"/>
    </location>
</feature>
<dbReference type="PANTHER" id="PTHR39452">
    <property type="entry name" value="CHEY-P PHOSPHATASE CHEX"/>
    <property type="match status" value="1"/>
</dbReference>
<dbReference type="Proteomes" id="UP001649381">
    <property type="component" value="Unassembled WGS sequence"/>
</dbReference>
<comment type="caution">
    <text evidence="3">The sequence shown here is derived from an EMBL/GenBank/DDBJ whole genome shotgun (WGS) entry which is preliminary data.</text>
</comment>
<dbReference type="RefSeq" id="WP_236337602.1">
    <property type="nucleotide sequence ID" value="NZ_JAKIJS010000001.1"/>
</dbReference>
<dbReference type="EMBL" id="JAKIJS010000001">
    <property type="protein sequence ID" value="MCF6138976.1"/>
    <property type="molecule type" value="Genomic_DNA"/>
</dbReference>
<protein>
    <submittedName>
        <fullName evidence="3">Chemotaxis protein CheX</fullName>
    </submittedName>
</protein>
<dbReference type="Pfam" id="PF04509">
    <property type="entry name" value="CheC"/>
    <property type="match status" value="1"/>
</dbReference>
<dbReference type="CDD" id="cd17906">
    <property type="entry name" value="CheX"/>
    <property type="match status" value="1"/>
</dbReference>
<keyword evidence="1" id="KW-0145">Chemotaxis</keyword>
<dbReference type="SUPFAM" id="SSF103039">
    <property type="entry name" value="CheC-like"/>
    <property type="match status" value="1"/>
</dbReference>
<name>A0ABS9H4F6_9BACL</name>
<proteinExistence type="predicted"/>
<dbReference type="PANTHER" id="PTHR39452:SF1">
    <property type="entry name" value="CHEY-P PHOSPHATASE CHEX"/>
    <property type="match status" value="1"/>
</dbReference>
<organism evidence="3 4">
    <name type="scientific">Pseudalkalibacillus berkeleyi</name>
    <dbReference type="NCBI Taxonomy" id="1069813"/>
    <lineage>
        <taxon>Bacteria</taxon>
        <taxon>Bacillati</taxon>
        <taxon>Bacillota</taxon>
        <taxon>Bacilli</taxon>
        <taxon>Bacillales</taxon>
        <taxon>Fictibacillaceae</taxon>
        <taxon>Pseudalkalibacillus</taxon>
    </lineage>
</organism>
<evidence type="ECO:0000259" key="2">
    <source>
        <dbReference type="Pfam" id="PF04509"/>
    </source>
</evidence>
<dbReference type="InterPro" id="IPR007597">
    <property type="entry name" value="CheC"/>
</dbReference>
<sequence>MTNLLNGTINVVKTVLPMDCEVGKPQSSYDSVNLNQAGVAIGLEKEINGTLLFLGSRELFGECGNKMFGMPFEGEMLDSFMGELGNILAGNIATHLSTENITIDITTPRVVDTVSFTADEKVISVPMKLDGFELMILIITE</sequence>